<dbReference type="NCBIfam" id="NF009154">
    <property type="entry name" value="PRK12497.3-3"/>
    <property type="match status" value="1"/>
</dbReference>
<dbReference type="CDD" id="cd20736">
    <property type="entry name" value="PoNe_Nuclease"/>
    <property type="match status" value="1"/>
</dbReference>
<proteinExistence type="inferred from homology"/>
<protein>
    <recommendedName>
        <fullName evidence="2">UPF0102 protein ISU07_08670</fullName>
    </recommendedName>
</protein>
<reference evidence="3" key="1">
    <citation type="submission" date="2020-11" db="EMBL/GenBank/DDBJ databases">
        <title>Nocardioides sp. nov., isolated from Soil of Cynanchum wilfordii Hemsley rhizosphere.</title>
        <authorList>
            <person name="Lee J.-S."/>
            <person name="Suh M.K."/>
            <person name="Kim J.-S."/>
        </authorList>
    </citation>
    <scope>NUCLEOTIDE SEQUENCE</scope>
    <source>
        <strain evidence="3">KCTC 19275</strain>
    </source>
</reference>
<dbReference type="EMBL" id="JADKPN010000003">
    <property type="protein sequence ID" value="MBF4763198.1"/>
    <property type="molecule type" value="Genomic_DNA"/>
</dbReference>
<dbReference type="Pfam" id="PF02021">
    <property type="entry name" value="UPF0102"/>
    <property type="match status" value="1"/>
</dbReference>
<dbReference type="InterPro" id="IPR011335">
    <property type="entry name" value="Restrct_endonuc-II-like"/>
</dbReference>
<sequence>MDDGTDRTKQGLGRYGETLAARELTDAGMVLLERNWRSSSGEIDLLLRDGDVLVVCEVKTRTTDACGLPHEAVDDAKVARLRRVADEWLGAHVAAPREVRVDLVAVIRPPKGPSVVEHVRGIG</sequence>
<evidence type="ECO:0000313" key="4">
    <source>
        <dbReference type="Proteomes" id="UP000640489"/>
    </source>
</evidence>
<organism evidence="3 4">
    <name type="scientific">Nocardioides islandensis</name>
    <dbReference type="NCBI Taxonomy" id="433663"/>
    <lineage>
        <taxon>Bacteria</taxon>
        <taxon>Bacillati</taxon>
        <taxon>Actinomycetota</taxon>
        <taxon>Actinomycetes</taxon>
        <taxon>Propionibacteriales</taxon>
        <taxon>Nocardioidaceae</taxon>
        <taxon>Nocardioides</taxon>
    </lineage>
</organism>
<dbReference type="SUPFAM" id="SSF52980">
    <property type="entry name" value="Restriction endonuclease-like"/>
    <property type="match status" value="1"/>
</dbReference>
<comment type="similarity">
    <text evidence="1 2">Belongs to the UPF0102 family.</text>
</comment>
<dbReference type="Gene3D" id="3.40.1350.10">
    <property type="match status" value="1"/>
</dbReference>
<dbReference type="PANTHER" id="PTHR34039">
    <property type="entry name" value="UPF0102 PROTEIN YRAN"/>
    <property type="match status" value="1"/>
</dbReference>
<comment type="caution">
    <text evidence="3">The sequence shown here is derived from an EMBL/GenBank/DDBJ whole genome shotgun (WGS) entry which is preliminary data.</text>
</comment>
<dbReference type="Proteomes" id="UP000640489">
    <property type="component" value="Unassembled WGS sequence"/>
</dbReference>
<dbReference type="GO" id="GO:0003676">
    <property type="term" value="F:nucleic acid binding"/>
    <property type="evidence" value="ECO:0007669"/>
    <property type="project" value="InterPro"/>
</dbReference>
<name>A0A930YDW0_9ACTN</name>
<evidence type="ECO:0000256" key="2">
    <source>
        <dbReference type="HAMAP-Rule" id="MF_00048"/>
    </source>
</evidence>
<evidence type="ECO:0000256" key="1">
    <source>
        <dbReference type="ARBA" id="ARBA00006738"/>
    </source>
</evidence>
<dbReference type="AlphaFoldDB" id="A0A930YDW0"/>
<gene>
    <name evidence="3" type="ORF">ISU07_08670</name>
</gene>
<dbReference type="RefSeq" id="WP_194706366.1">
    <property type="nucleotide sequence ID" value="NZ_JADKPN010000003.1"/>
</dbReference>
<dbReference type="InterPro" id="IPR011856">
    <property type="entry name" value="tRNA_endonuc-like_dom_sf"/>
</dbReference>
<dbReference type="PANTHER" id="PTHR34039:SF1">
    <property type="entry name" value="UPF0102 PROTEIN YRAN"/>
    <property type="match status" value="1"/>
</dbReference>
<dbReference type="HAMAP" id="MF_00048">
    <property type="entry name" value="UPF0102"/>
    <property type="match status" value="1"/>
</dbReference>
<dbReference type="InterPro" id="IPR003509">
    <property type="entry name" value="UPF0102_YraN-like"/>
</dbReference>
<evidence type="ECO:0000313" key="3">
    <source>
        <dbReference type="EMBL" id="MBF4763198.1"/>
    </source>
</evidence>
<keyword evidence="4" id="KW-1185">Reference proteome</keyword>
<accession>A0A930YDW0</accession>